<dbReference type="STRING" id="551459.SAMN05421796_11052"/>
<reference evidence="2" key="1">
    <citation type="submission" date="2017-01" db="EMBL/GenBank/DDBJ databases">
        <authorList>
            <person name="Varghese N."/>
            <person name="Submissions S."/>
        </authorList>
    </citation>
    <scope>NUCLEOTIDE SEQUENCE [LARGE SCALE GENOMIC DNA]</scope>
    <source>
        <strain evidence="2">DSM 21068</strain>
    </source>
</reference>
<dbReference type="Proteomes" id="UP000186246">
    <property type="component" value="Unassembled WGS sequence"/>
</dbReference>
<name>A0A1N7P0N1_9FLAO</name>
<evidence type="ECO:0000313" key="1">
    <source>
        <dbReference type="EMBL" id="SIT04195.1"/>
    </source>
</evidence>
<sequence>MKTFYTTITGTYFRLYTDLIEEKTKHLLFWGLLSFTTKRIYRNETA</sequence>
<dbReference type="RefSeq" id="WP_159439279.1">
    <property type="nucleotide sequence ID" value="NZ_FTOJ01000010.1"/>
</dbReference>
<accession>A0A1N7P0N1</accession>
<protein>
    <submittedName>
        <fullName evidence="1">Uncharacterized protein</fullName>
    </submittedName>
</protein>
<proteinExistence type="predicted"/>
<gene>
    <name evidence="1" type="ORF">SAMN05421796_11052</name>
</gene>
<organism evidence="1 2">
    <name type="scientific">Chryseobacterium piscicola</name>
    <dbReference type="NCBI Taxonomy" id="551459"/>
    <lineage>
        <taxon>Bacteria</taxon>
        <taxon>Pseudomonadati</taxon>
        <taxon>Bacteroidota</taxon>
        <taxon>Flavobacteriia</taxon>
        <taxon>Flavobacteriales</taxon>
        <taxon>Weeksellaceae</taxon>
        <taxon>Chryseobacterium group</taxon>
        <taxon>Chryseobacterium</taxon>
    </lineage>
</organism>
<dbReference type="EMBL" id="FTOJ01000010">
    <property type="protein sequence ID" value="SIT04195.1"/>
    <property type="molecule type" value="Genomic_DNA"/>
</dbReference>
<dbReference type="AlphaFoldDB" id="A0A1N7P0N1"/>
<evidence type="ECO:0000313" key="2">
    <source>
        <dbReference type="Proteomes" id="UP000186246"/>
    </source>
</evidence>